<dbReference type="InterPro" id="IPR020904">
    <property type="entry name" value="Sc_DH/Rdtase_CS"/>
</dbReference>
<dbReference type="PRINTS" id="PR00080">
    <property type="entry name" value="SDRFAMILY"/>
</dbReference>
<dbReference type="AlphaFoldDB" id="A0A2S9QJW2"/>
<comment type="similarity">
    <text evidence="1">Belongs to the short-chain dehydrogenases/reductases (SDR) family.</text>
</comment>
<dbReference type="PRINTS" id="PR00081">
    <property type="entry name" value="GDHRDH"/>
</dbReference>
<dbReference type="NCBIfam" id="NF005559">
    <property type="entry name" value="PRK07231.1"/>
    <property type="match status" value="1"/>
</dbReference>
<reference evidence="3 4" key="1">
    <citation type="submission" date="2018-02" db="EMBL/GenBank/DDBJ databases">
        <title>Whole genome sequencing of endophytic bacterium.</title>
        <authorList>
            <person name="Eedara R."/>
            <person name="Podile A.R."/>
        </authorList>
    </citation>
    <scope>NUCLEOTIDE SEQUENCE [LARGE SCALE GENOMIC DNA]</scope>
    <source>
        <strain evidence="3 4">RP1T</strain>
    </source>
</reference>
<dbReference type="PANTHER" id="PTHR42760:SF135">
    <property type="entry name" value="BLL7886 PROTEIN"/>
    <property type="match status" value="1"/>
</dbReference>
<dbReference type="SMART" id="SM00822">
    <property type="entry name" value="PKS_KR"/>
    <property type="match status" value="1"/>
</dbReference>
<dbReference type="PANTHER" id="PTHR42760">
    <property type="entry name" value="SHORT-CHAIN DEHYDROGENASES/REDUCTASES FAMILY MEMBER"/>
    <property type="match status" value="1"/>
</dbReference>
<dbReference type="OrthoDB" id="286404at2"/>
<dbReference type="InterPro" id="IPR036291">
    <property type="entry name" value="NAD(P)-bd_dom_sf"/>
</dbReference>
<dbReference type="Gene3D" id="3.40.50.720">
    <property type="entry name" value="NAD(P)-binding Rossmann-like Domain"/>
    <property type="match status" value="1"/>
</dbReference>
<proteinExistence type="inferred from homology"/>
<dbReference type="Proteomes" id="UP000237682">
    <property type="component" value="Unassembled WGS sequence"/>
</dbReference>
<dbReference type="EMBL" id="PUEJ01000001">
    <property type="protein sequence ID" value="PRH89649.1"/>
    <property type="molecule type" value="Genomic_DNA"/>
</dbReference>
<keyword evidence="4" id="KW-1185">Reference proteome</keyword>
<protein>
    <submittedName>
        <fullName evidence="3">2-deoxy-D-gluconate 3-dehydrogenase</fullName>
    </submittedName>
</protein>
<name>A0A2S9QJW2_9HYPH</name>
<evidence type="ECO:0000313" key="3">
    <source>
        <dbReference type="EMBL" id="PRH89649.1"/>
    </source>
</evidence>
<organism evidence="3 4">
    <name type="scientific">Labrys okinawensis</name>
    <dbReference type="NCBI Taxonomy" id="346911"/>
    <lineage>
        <taxon>Bacteria</taxon>
        <taxon>Pseudomonadati</taxon>
        <taxon>Pseudomonadota</taxon>
        <taxon>Alphaproteobacteria</taxon>
        <taxon>Hyphomicrobiales</taxon>
        <taxon>Xanthobacteraceae</taxon>
        <taxon>Labrys</taxon>
    </lineage>
</organism>
<gene>
    <name evidence="3" type="ORF">C5L14_03555</name>
</gene>
<dbReference type="InterPro" id="IPR002347">
    <property type="entry name" value="SDR_fam"/>
</dbReference>
<comment type="caution">
    <text evidence="3">The sequence shown here is derived from an EMBL/GenBank/DDBJ whole genome shotgun (WGS) entry which is preliminary data.</text>
</comment>
<evidence type="ECO:0000259" key="2">
    <source>
        <dbReference type="SMART" id="SM00822"/>
    </source>
</evidence>
<dbReference type="SUPFAM" id="SSF51735">
    <property type="entry name" value="NAD(P)-binding Rossmann-fold domains"/>
    <property type="match status" value="1"/>
</dbReference>
<feature type="domain" description="Ketoreductase" evidence="2">
    <location>
        <begin position="21"/>
        <end position="160"/>
    </location>
</feature>
<evidence type="ECO:0000313" key="4">
    <source>
        <dbReference type="Proteomes" id="UP000237682"/>
    </source>
</evidence>
<dbReference type="FunFam" id="3.40.50.720:FF:000084">
    <property type="entry name" value="Short-chain dehydrogenase reductase"/>
    <property type="match status" value="1"/>
</dbReference>
<dbReference type="RefSeq" id="WP_105860612.1">
    <property type="nucleotide sequence ID" value="NZ_PUEJ01000001.1"/>
</dbReference>
<dbReference type="Pfam" id="PF13561">
    <property type="entry name" value="adh_short_C2"/>
    <property type="match status" value="1"/>
</dbReference>
<dbReference type="GO" id="GO:0030497">
    <property type="term" value="P:fatty acid elongation"/>
    <property type="evidence" value="ECO:0007669"/>
    <property type="project" value="TreeGrafter"/>
</dbReference>
<sequence>MSSHDSASSDGRLVDFGLSGRTAVVTGASSGLGRHFAAVLARAGAKVIIGARRLEKLEEVREEIAALGADVGVVQVDVADPASVEQAFRDISAAGGLDILVNNAGVTVTKPALDVTEQEWDQVLDTNLKGAFLMSQAAAHAMKGQGRAGAIVNIASILGQRVAGQLVAYTASKAALIQMSKALALEFARFGIRVNALCPGYVETDLNHGFFASEAGQALVRRIPQRRLGRLEELDGPLLLLCSDAGSYITGAALAVDGGHLVSSL</sequence>
<dbReference type="InterPro" id="IPR057326">
    <property type="entry name" value="KR_dom"/>
</dbReference>
<dbReference type="PROSITE" id="PS00061">
    <property type="entry name" value="ADH_SHORT"/>
    <property type="match status" value="1"/>
</dbReference>
<evidence type="ECO:0000256" key="1">
    <source>
        <dbReference type="ARBA" id="ARBA00006484"/>
    </source>
</evidence>
<dbReference type="GO" id="GO:0016616">
    <property type="term" value="F:oxidoreductase activity, acting on the CH-OH group of donors, NAD or NADP as acceptor"/>
    <property type="evidence" value="ECO:0007669"/>
    <property type="project" value="UniProtKB-ARBA"/>
</dbReference>
<accession>A0A2S9QJW2</accession>